<dbReference type="Pfam" id="PF04381">
    <property type="entry name" value="RdgC"/>
    <property type="match status" value="1"/>
</dbReference>
<dbReference type="GO" id="GO:0043590">
    <property type="term" value="C:bacterial nucleoid"/>
    <property type="evidence" value="ECO:0007669"/>
    <property type="project" value="TreeGrafter"/>
</dbReference>
<accession>A0A1Q5TMW2</accession>
<dbReference type="InterPro" id="IPR007476">
    <property type="entry name" value="RdgC"/>
</dbReference>
<comment type="similarity">
    <text evidence="2">Belongs to the RdgC family.</text>
</comment>
<keyword evidence="7" id="KW-1185">Reference proteome</keyword>
<dbReference type="AlphaFoldDB" id="A0A1Q5TMW2"/>
<evidence type="ECO:0000256" key="5">
    <source>
        <dbReference type="ARBA" id="ARBA00023172"/>
    </source>
</evidence>
<comment type="caution">
    <text evidence="6">The sequence shown here is derived from an EMBL/GenBank/DDBJ whole genome shotgun (WGS) entry which is preliminary data.</text>
</comment>
<evidence type="ECO:0000313" key="6">
    <source>
        <dbReference type="EMBL" id="OKP01554.1"/>
    </source>
</evidence>
<dbReference type="GO" id="GO:0006310">
    <property type="term" value="P:DNA recombination"/>
    <property type="evidence" value="ECO:0007669"/>
    <property type="project" value="UniProtKB-KW"/>
</dbReference>
<dbReference type="OrthoDB" id="5290530at2"/>
<dbReference type="GO" id="GO:0000018">
    <property type="term" value="P:regulation of DNA recombination"/>
    <property type="evidence" value="ECO:0007669"/>
    <property type="project" value="TreeGrafter"/>
</dbReference>
<proteinExistence type="inferred from homology"/>
<sequence length="315" mass="35706">MFKVFKNALIYQLSRKVSNLTEEELRSLMPPFAFSPCGEHDASRMGWLMNDDKPAMFVHGNNLLLVAVRENKDIPTAIIKEHLNVKREKVEAVHYRKLRRSEIAQLKDDVIQDLLPRAFPKRSTIQLWIDIDNGLVSIDTTSPRTAEHVLSLLRRTLGSLPVIPIATVNPFELAMTDWLKNASTLPDRLRLSDKIQKADLIYDDGEVRFNKEDNLNNDEVVSILLDQGRQVCTLGVYVDTQYGLDLELTDSCKLKKLQFSVEFSNLHSEGDDEFAREYADFILMVEELRTAYDTIFNAMGGLLNTGASDESAGGE</sequence>
<evidence type="ECO:0000256" key="4">
    <source>
        <dbReference type="ARBA" id="ARBA00022490"/>
    </source>
</evidence>
<dbReference type="PANTHER" id="PTHR38103">
    <property type="entry name" value="RECOMBINATION-ASSOCIATED PROTEIN RDGC"/>
    <property type="match status" value="1"/>
</dbReference>
<gene>
    <name evidence="6" type="ORF">Xedl_02828</name>
</gene>
<organism evidence="6 7">
    <name type="scientific">Xenorhabdus eapokensis</name>
    <dbReference type="NCBI Taxonomy" id="1873482"/>
    <lineage>
        <taxon>Bacteria</taxon>
        <taxon>Pseudomonadati</taxon>
        <taxon>Pseudomonadota</taxon>
        <taxon>Gammaproteobacteria</taxon>
        <taxon>Enterobacterales</taxon>
        <taxon>Morganellaceae</taxon>
        <taxon>Xenorhabdus</taxon>
    </lineage>
</organism>
<dbReference type="Proteomes" id="UP000186268">
    <property type="component" value="Unassembled WGS sequence"/>
</dbReference>
<dbReference type="RefSeq" id="WP_074024458.1">
    <property type="nucleotide sequence ID" value="NZ_CAWNAG010000129.1"/>
</dbReference>
<keyword evidence="5" id="KW-0233">DNA recombination</keyword>
<dbReference type="STRING" id="1873482.Xedl_02828"/>
<protein>
    <recommendedName>
        <fullName evidence="3">Recombination-associated protein RdgC</fullName>
    </recommendedName>
</protein>
<comment type="subcellular location">
    <subcellularLocation>
        <location evidence="1">Cytoplasm</location>
        <location evidence="1">Nucleoid</location>
    </subcellularLocation>
</comment>
<name>A0A1Q5TMW2_9GAMM</name>
<reference evidence="6 7" key="1">
    <citation type="submission" date="2016-09" db="EMBL/GenBank/DDBJ databases">
        <title>Xenorhabdus thuongxuanensis sp. nov. and Xenorhabdus eapokensis sp. nov., isolated from Steinernema species.</title>
        <authorList>
            <person name="Kaempfer P."/>
            <person name="Tobias N.J."/>
            <person name="Phan Ke L."/>
            <person name="Bode H.B."/>
            <person name="Glaeser S.P."/>
        </authorList>
    </citation>
    <scope>NUCLEOTIDE SEQUENCE [LARGE SCALE GENOMIC DNA]</scope>
    <source>
        <strain evidence="6 7">DL20</strain>
    </source>
</reference>
<dbReference type="PANTHER" id="PTHR38103:SF1">
    <property type="entry name" value="RECOMBINATION-ASSOCIATED PROTEIN RDGC"/>
    <property type="match status" value="1"/>
</dbReference>
<evidence type="ECO:0000256" key="1">
    <source>
        <dbReference type="ARBA" id="ARBA00004453"/>
    </source>
</evidence>
<evidence type="ECO:0000256" key="3">
    <source>
        <dbReference type="ARBA" id="ARBA00022296"/>
    </source>
</evidence>
<keyword evidence="4" id="KW-0963">Cytoplasm</keyword>
<dbReference type="GO" id="GO:0003690">
    <property type="term" value="F:double-stranded DNA binding"/>
    <property type="evidence" value="ECO:0007669"/>
    <property type="project" value="TreeGrafter"/>
</dbReference>
<dbReference type="EMBL" id="MKGQ01000023">
    <property type="protein sequence ID" value="OKP01554.1"/>
    <property type="molecule type" value="Genomic_DNA"/>
</dbReference>
<evidence type="ECO:0000256" key="2">
    <source>
        <dbReference type="ARBA" id="ARBA00008657"/>
    </source>
</evidence>
<evidence type="ECO:0000313" key="7">
    <source>
        <dbReference type="Proteomes" id="UP000186268"/>
    </source>
</evidence>